<dbReference type="GO" id="GO:0140911">
    <property type="term" value="F:pore-forming activity"/>
    <property type="evidence" value="ECO:0007669"/>
    <property type="project" value="InterPro"/>
</dbReference>
<protein>
    <submittedName>
        <fullName evidence="2">Uncharacterized protein</fullName>
    </submittedName>
</protein>
<keyword evidence="1" id="KW-0812">Transmembrane</keyword>
<dbReference type="Proteomes" id="UP000254821">
    <property type="component" value="Unassembled WGS sequence"/>
</dbReference>
<reference evidence="2 3" key="1">
    <citation type="submission" date="2018-06" db="EMBL/GenBank/DDBJ databases">
        <authorList>
            <consortium name="Pathogen Informatics"/>
            <person name="Doyle S."/>
        </authorList>
    </citation>
    <scope>NUCLEOTIDE SEQUENCE [LARGE SCALE GENOMIC DNA]</scope>
    <source>
        <strain evidence="2 3">NCTC8105</strain>
    </source>
</reference>
<dbReference type="AlphaFoldDB" id="A0A377PFR5"/>
<organism evidence="2 3">
    <name type="scientific">Hafnia alvei</name>
    <dbReference type="NCBI Taxonomy" id="569"/>
    <lineage>
        <taxon>Bacteria</taxon>
        <taxon>Pseudomonadati</taxon>
        <taxon>Pseudomonadota</taxon>
        <taxon>Gammaproteobacteria</taxon>
        <taxon>Enterobacterales</taxon>
        <taxon>Hafniaceae</taxon>
        <taxon>Hafnia</taxon>
    </lineage>
</organism>
<name>A0A377PFR5_HAFAL</name>
<keyword evidence="1" id="KW-0472">Membrane</keyword>
<sequence>MKIMYTRAADNALLAGGVSSWLFSLINYFSPNEWMVVGIIVGIFCTLGGFIAGIYFRCRRERLLREWIKSRQVMAAAPLDEEIDMLERD</sequence>
<dbReference type="Pfam" id="PF04971">
    <property type="entry name" value="Phage_holin_2_1"/>
    <property type="match status" value="1"/>
</dbReference>
<feature type="transmembrane region" description="Helical" evidence="1">
    <location>
        <begin position="12"/>
        <end position="29"/>
    </location>
</feature>
<gene>
    <name evidence="2" type="ORF">NCTC8105_01276</name>
</gene>
<dbReference type="GO" id="GO:0001907">
    <property type="term" value="P:symbiont-mediated killing of host cell"/>
    <property type="evidence" value="ECO:0007669"/>
    <property type="project" value="InterPro"/>
</dbReference>
<evidence type="ECO:0000313" key="3">
    <source>
        <dbReference type="Proteomes" id="UP000254821"/>
    </source>
</evidence>
<dbReference type="EMBL" id="UGHP01000001">
    <property type="protein sequence ID" value="STQ79206.1"/>
    <property type="molecule type" value="Genomic_DNA"/>
</dbReference>
<evidence type="ECO:0000313" key="2">
    <source>
        <dbReference type="EMBL" id="STQ79206.1"/>
    </source>
</evidence>
<feature type="transmembrane region" description="Helical" evidence="1">
    <location>
        <begin position="35"/>
        <end position="56"/>
    </location>
</feature>
<dbReference type="InterPro" id="IPR007054">
    <property type="entry name" value="Lysis_S"/>
</dbReference>
<accession>A0A377PFR5</accession>
<proteinExistence type="predicted"/>
<evidence type="ECO:0000256" key="1">
    <source>
        <dbReference type="SAM" id="Phobius"/>
    </source>
</evidence>
<keyword evidence="1" id="KW-1133">Transmembrane helix</keyword>